<evidence type="ECO:0000313" key="1">
    <source>
        <dbReference type="EMBL" id="GGN24114.1"/>
    </source>
</evidence>
<dbReference type="InterPro" id="IPR021246">
    <property type="entry name" value="DUF2797"/>
</dbReference>
<reference evidence="2" key="1">
    <citation type="journal article" date="2019" name="Int. J. Syst. Evol. Microbiol.">
        <title>The Global Catalogue of Microorganisms (GCM) 10K type strain sequencing project: providing services to taxonomists for standard genome sequencing and annotation.</title>
        <authorList>
            <consortium name="The Broad Institute Genomics Platform"/>
            <consortium name="The Broad Institute Genome Sequencing Center for Infectious Disease"/>
            <person name="Wu L."/>
            <person name="Ma J."/>
        </authorList>
    </citation>
    <scope>NUCLEOTIDE SEQUENCE [LARGE SCALE GENOMIC DNA]</scope>
    <source>
        <strain evidence="2">CGMCC 4.7319</strain>
    </source>
</reference>
<dbReference type="RefSeq" id="WP_189159844.1">
    <property type="nucleotide sequence ID" value="NZ_BMNC01000019.1"/>
</dbReference>
<name>A0ABQ2ISC8_9PSEU</name>
<proteinExistence type="predicted"/>
<dbReference type="Pfam" id="PF10977">
    <property type="entry name" value="DUF2797"/>
    <property type="match status" value="1"/>
</dbReference>
<keyword evidence="2" id="KW-1185">Reference proteome</keyword>
<comment type="caution">
    <text evidence="1">The sequence shown here is derived from an EMBL/GenBank/DDBJ whole genome shotgun (WGS) entry which is preliminary data.</text>
</comment>
<sequence length="305" mass="33146">MPVIPPTNGEYVCHGVTWATGDPRLLLAPAPGGALVYSEIMKQQLGFATGTGRWCTGRYPFSDTVRVEAVACPNRAEAEQSDQCGRCFRQDEFRSAHRIHQGGAVSEALRQYMDQPHRLYLATFAEGTTKVGTAAEPRKQSRLDEQGAIVATYLTISPNGEAVRHLEEAITARLKIPQSVRAATKLKALATQIDLSAVTTTHEQHVTRAAGELTAMDVPVSLEKWTPPTEGALLRAPGATRMLYPHDLREGEHGFTVLSCVGTQVLARLPASDIDYVLDLGALKGRRITFGNFTSAAEAFQDSLF</sequence>
<evidence type="ECO:0008006" key="3">
    <source>
        <dbReference type="Google" id="ProtNLM"/>
    </source>
</evidence>
<organism evidence="1 2">
    <name type="scientific">Lentzea pudingi</name>
    <dbReference type="NCBI Taxonomy" id="1789439"/>
    <lineage>
        <taxon>Bacteria</taxon>
        <taxon>Bacillati</taxon>
        <taxon>Actinomycetota</taxon>
        <taxon>Actinomycetes</taxon>
        <taxon>Pseudonocardiales</taxon>
        <taxon>Pseudonocardiaceae</taxon>
        <taxon>Lentzea</taxon>
    </lineage>
</organism>
<dbReference type="Proteomes" id="UP000597656">
    <property type="component" value="Unassembled WGS sequence"/>
</dbReference>
<dbReference type="EMBL" id="BMNC01000019">
    <property type="protein sequence ID" value="GGN24114.1"/>
    <property type="molecule type" value="Genomic_DNA"/>
</dbReference>
<gene>
    <name evidence="1" type="ORF">GCM10011609_77410</name>
</gene>
<evidence type="ECO:0000313" key="2">
    <source>
        <dbReference type="Proteomes" id="UP000597656"/>
    </source>
</evidence>
<protein>
    <recommendedName>
        <fullName evidence="3">DUF2797 domain-containing protein</fullName>
    </recommendedName>
</protein>
<accession>A0ABQ2ISC8</accession>